<dbReference type="InterPro" id="IPR029058">
    <property type="entry name" value="AB_hydrolase_fold"/>
</dbReference>
<evidence type="ECO:0000313" key="3">
    <source>
        <dbReference type="Proteomes" id="UP000252085"/>
    </source>
</evidence>
<dbReference type="InterPro" id="IPR011659">
    <property type="entry name" value="WD40"/>
</dbReference>
<dbReference type="GO" id="GO:0008236">
    <property type="term" value="F:serine-type peptidase activity"/>
    <property type="evidence" value="ECO:0007669"/>
    <property type="project" value="InterPro"/>
</dbReference>
<evidence type="ECO:0000259" key="1">
    <source>
        <dbReference type="Pfam" id="PF00326"/>
    </source>
</evidence>
<dbReference type="Gene3D" id="3.40.50.1820">
    <property type="entry name" value="alpha/beta hydrolase"/>
    <property type="match status" value="1"/>
</dbReference>
<reference evidence="2 3" key="1">
    <citation type="submission" date="2016-04" db="EMBL/GenBank/DDBJ databases">
        <authorList>
            <person name="Evans L.H."/>
            <person name="Alamgir A."/>
            <person name="Owens N."/>
            <person name="Weber N.D."/>
            <person name="Virtaneva K."/>
            <person name="Barbian K."/>
            <person name="Babar A."/>
            <person name="Rosenke K."/>
        </authorList>
    </citation>
    <scope>NUCLEOTIDE SEQUENCE [LARGE SCALE GENOMIC DNA]</scope>
    <source>
        <strain evidence="2">NIES-2108</strain>
    </source>
</reference>
<dbReference type="InterPro" id="IPR011042">
    <property type="entry name" value="6-blade_b-propeller_TolB-like"/>
</dbReference>
<evidence type="ECO:0000313" key="2">
    <source>
        <dbReference type="EMBL" id="RCJ42443.1"/>
    </source>
</evidence>
<dbReference type="InterPro" id="IPR050585">
    <property type="entry name" value="Xaa-Pro_dipeptidyl-ppase/CocE"/>
</dbReference>
<dbReference type="EMBL" id="LXQE01000010">
    <property type="protein sequence ID" value="RCJ42443.1"/>
    <property type="molecule type" value="Genomic_DNA"/>
</dbReference>
<dbReference type="Pfam" id="PF07676">
    <property type="entry name" value="PD40"/>
    <property type="match status" value="2"/>
</dbReference>
<dbReference type="InterPro" id="IPR001375">
    <property type="entry name" value="Peptidase_S9_cat"/>
</dbReference>
<organism evidence="2 3">
    <name type="scientific">Nostoc punctiforme NIES-2108</name>
    <dbReference type="NCBI Taxonomy" id="1356359"/>
    <lineage>
        <taxon>Bacteria</taxon>
        <taxon>Bacillati</taxon>
        <taxon>Cyanobacteriota</taxon>
        <taxon>Cyanophyceae</taxon>
        <taxon>Nostocales</taxon>
        <taxon>Nostocaceae</taxon>
        <taxon>Nostoc</taxon>
    </lineage>
</organism>
<feature type="domain" description="Peptidase S9 prolyl oligopeptidase catalytic" evidence="1">
    <location>
        <begin position="421"/>
        <end position="628"/>
    </location>
</feature>
<dbReference type="PANTHER" id="PTHR43056:SF5">
    <property type="entry name" value="PEPTIDASE S9 PROLYL OLIGOPEPTIDASE CATALYTIC DOMAIN-CONTAINING PROTEIN"/>
    <property type="match status" value="1"/>
</dbReference>
<dbReference type="Gene3D" id="2.120.10.30">
    <property type="entry name" value="TolB, C-terminal domain"/>
    <property type="match status" value="1"/>
</dbReference>
<gene>
    <name evidence="2" type="ORF">A6769_37485</name>
</gene>
<dbReference type="SUPFAM" id="SSF82171">
    <property type="entry name" value="DPP6 N-terminal domain-like"/>
    <property type="match status" value="1"/>
</dbReference>
<dbReference type="AlphaFoldDB" id="A0A367S349"/>
<dbReference type="Pfam" id="PF00326">
    <property type="entry name" value="Peptidase_S9"/>
    <property type="match status" value="1"/>
</dbReference>
<dbReference type="Proteomes" id="UP000252085">
    <property type="component" value="Unassembled WGS sequence"/>
</dbReference>
<protein>
    <submittedName>
        <fullName evidence="2">Peptidase</fullName>
    </submittedName>
</protein>
<dbReference type="GO" id="GO:0006508">
    <property type="term" value="P:proteolysis"/>
    <property type="evidence" value="ECO:0007669"/>
    <property type="project" value="InterPro"/>
</dbReference>
<proteinExistence type="predicted"/>
<name>A0A367S349_NOSPU</name>
<accession>A0A367S349</accession>
<sequence>MIKAEVASYGCWRSPITTDLITASTIGLGQIALCGEEIYWSELRPSESGRNVIVRRGADGKIQSLTPSGFNVRTRVHEYGGSSFLVVNGTVYFSNFIDQRLYYQHSDQEPQAITPKASTRYADGVFDSQNNRIICVYEDHTDVTKEASNSLVGVELDADHKIQLLVSGNDFYASPRLSPDGSRLAWLTWNHPNMPWDGTELWVGELKADGSLGNTQKIAGNLDESIFQPQWSPDGKLYFVSDRTGWWNIYRWQDENVEALTQMEAEFGQPQWNFGMSTYAFGSANQIICTYTQQGIWYLASLDTLTRHLELINTPYTDISSLHATSKQVVFRASSPTQLAAIVRLDLTTKELEVLRCSSDVTIDAGYLSLPEAIEYETSDGKTAYALFYSPRNRDYTAPETEKPPLIVKSHGGPTAATSSSLNFNIQYWTSRGIAVLDVNYGGSTGYGREYRQRLSGNWGIVDVDDCVFGARYLVSRGDVDGARLTISGGSAGGYTTLCALTFRDTFKAGASYFGVSDLEALVRDTHKFESRYLDGLVGPYPQQRQIYQQRSPINFSERLDCPMIFFQGLEDRVVPPNQTEAMVTALRTKGVPVAYVAFEGEEHGFRKAANIKRSLSAELYFYSRIFNFEIAQPVEPVVIENF</sequence>
<dbReference type="SUPFAM" id="SSF53474">
    <property type="entry name" value="alpha/beta-Hydrolases"/>
    <property type="match status" value="1"/>
</dbReference>
<dbReference type="PANTHER" id="PTHR43056">
    <property type="entry name" value="PEPTIDASE S9 PROLYL OLIGOPEPTIDASE"/>
    <property type="match status" value="1"/>
</dbReference>
<comment type="caution">
    <text evidence="2">The sequence shown here is derived from an EMBL/GenBank/DDBJ whole genome shotgun (WGS) entry which is preliminary data.</text>
</comment>